<dbReference type="STRING" id="1827387.A4S15_13880"/>
<sequence length="324" mass="36105">MMELPPYLRTTLLRQRWLAAAERFELALAAREPDYPAQKKQALEWRLAEREAALHHAYDELHQLNLRFDPSQPRIPAGEPGAGQWTSGGGGGDQEPGSSLSDDSEFGGDMPLPDFRERLFDALGLPQNSDSATGDDFRIIPASAPSRPGDDGQPPGTPPQIPEEPPPTRRGITNVAKSLAQWMANTVRDLGAEASSTIGMLEFTVRTTVWLRYDLESIITYQDPAKSLGELYEAVDQPRAGTDIHHIMEQAALRKLDIPEDMINGPANLVRIPRYKHHEITAWYARKTKQFGGLPPREYLADKPMSEHMRVGLDALRQYGVLKP</sequence>
<dbReference type="EMBL" id="LWDL01000029">
    <property type="protein sequence ID" value="OQW49974.1"/>
    <property type="molecule type" value="Genomic_DNA"/>
</dbReference>
<dbReference type="RefSeq" id="WP_376800760.1">
    <property type="nucleotide sequence ID" value="NZ_DBNB01000029.1"/>
</dbReference>
<reference evidence="2 3" key="1">
    <citation type="journal article" date="2017" name="Water Res.">
        <title>Comammox in drinking water systems.</title>
        <authorList>
            <person name="Wang Y."/>
            <person name="Ma L."/>
            <person name="Mao Y."/>
            <person name="Jiang X."/>
            <person name="Xia Y."/>
            <person name="Yu K."/>
            <person name="Li B."/>
            <person name="Zhang T."/>
        </authorList>
    </citation>
    <scope>NUCLEOTIDE SEQUENCE [LARGE SCALE GENOMIC DNA]</scope>
    <source>
        <strain evidence="2">SG_bin8</strain>
    </source>
</reference>
<protein>
    <submittedName>
        <fullName evidence="2">Uncharacterized protein</fullName>
    </submittedName>
</protein>
<organism evidence="2 3">
    <name type="scientific">Candidatus Raskinella chloraquaticus</name>
    <dbReference type="NCBI Taxonomy" id="1951219"/>
    <lineage>
        <taxon>Bacteria</taxon>
        <taxon>Pseudomonadati</taxon>
        <taxon>Pseudomonadota</taxon>
        <taxon>Alphaproteobacteria</taxon>
        <taxon>Hyphomicrobiales</taxon>
        <taxon>Phreatobacteraceae</taxon>
        <taxon>Candidatus Raskinella</taxon>
    </lineage>
</organism>
<name>A0A1W9HRS3_9HYPH</name>
<comment type="caution">
    <text evidence="2">The sequence shown here is derived from an EMBL/GenBank/DDBJ whole genome shotgun (WGS) entry which is preliminary data.</text>
</comment>
<dbReference type="Proteomes" id="UP000192872">
    <property type="component" value="Unassembled WGS sequence"/>
</dbReference>
<gene>
    <name evidence="2" type="ORF">A4S15_13880</name>
</gene>
<evidence type="ECO:0000256" key="1">
    <source>
        <dbReference type="SAM" id="MobiDB-lite"/>
    </source>
</evidence>
<proteinExistence type="predicted"/>
<feature type="compositionally biased region" description="Pro residues" evidence="1">
    <location>
        <begin position="155"/>
        <end position="165"/>
    </location>
</feature>
<evidence type="ECO:0000313" key="3">
    <source>
        <dbReference type="Proteomes" id="UP000192872"/>
    </source>
</evidence>
<accession>A0A1W9HRS3</accession>
<feature type="region of interest" description="Disordered" evidence="1">
    <location>
        <begin position="69"/>
        <end position="113"/>
    </location>
</feature>
<feature type="region of interest" description="Disordered" evidence="1">
    <location>
        <begin position="125"/>
        <end position="171"/>
    </location>
</feature>
<evidence type="ECO:0000313" key="2">
    <source>
        <dbReference type="EMBL" id="OQW49974.1"/>
    </source>
</evidence>
<dbReference type="AlphaFoldDB" id="A0A1W9HRS3"/>